<gene>
    <name evidence="3" type="ORF">M6B38_238790</name>
</gene>
<evidence type="ECO:0000313" key="4">
    <source>
        <dbReference type="Proteomes" id="UP001140949"/>
    </source>
</evidence>
<name>A0AAX6DLL4_IRIPA</name>
<reference evidence="3" key="1">
    <citation type="journal article" date="2023" name="GigaByte">
        <title>Genome assembly of the bearded iris, Iris pallida Lam.</title>
        <authorList>
            <person name="Bruccoleri R.E."/>
            <person name="Oakeley E.J."/>
            <person name="Faust A.M.E."/>
            <person name="Altorfer M."/>
            <person name="Dessus-Babus S."/>
            <person name="Burckhardt D."/>
            <person name="Oertli M."/>
            <person name="Naumann U."/>
            <person name="Petersen F."/>
            <person name="Wong J."/>
        </authorList>
    </citation>
    <scope>NUCLEOTIDE SEQUENCE</scope>
    <source>
        <strain evidence="3">GSM-AAB239-AS_SAM_17_03QT</strain>
    </source>
</reference>
<reference evidence="3" key="2">
    <citation type="submission" date="2023-04" db="EMBL/GenBank/DDBJ databases">
        <authorList>
            <person name="Bruccoleri R.E."/>
            <person name="Oakeley E.J."/>
            <person name="Faust A.-M."/>
            <person name="Dessus-Babus S."/>
            <person name="Altorfer M."/>
            <person name="Burckhardt D."/>
            <person name="Oertli M."/>
            <person name="Naumann U."/>
            <person name="Petersen F."/>
            <person name="Wong J."/>
        </authorList>
    </citation>
    <scope>NUCLEOTIDE SEQUENCE</scope>
    <source>
        <strain evidence="3">GSM-AAB239-AS_SAM_17_03QT</strain>
        <tissue evidence="3">Leaf</tissue>
    </source>
</reference>
<dbReference type="NCBIfam" id="TIGR00756">
    <property type="entry name" value="PPR"/>
    <property type="match status" value="2"/>
</dbReference>
<dbReference type="InterPro" id="IPR046848">
    <property type="entry name" value="E_motif"/>
</dbReference>
<dbReference type="FunFam" id="1.25.40.10:FF:000090">
    <property type="entry name" value="Pentatricopeptide repeat-containing protein, chloroplastic"/>
    <property type="match status" value="1"/>
</dbReference>
<comment type="caution">
    <text evidence="3">The sequence shown here is derived from an EMBL/GenBank/DDBJ whole genome shotgun (WGS) entry which is preliminary data.</text>
</comment>
<dbReference type="FunFam" id="1.25.40.10:FF:000343">
    <property type="entry name" value="Pentatricopeptide repeat-containing protein At3g58590"/>
    <property type="match status" value="1"/>
</dbReference>
<feature type="repeat" description="PPR" evidence="2">
    <location>
        <begin position="314"/>
        <end position="348"/>
    </location>
</feature>
<dbReference type="SUPFAM" id="SSF48452">
    <property type="entry name" value="TPR-like"/>
    <property type="match status" value="1"/>
</dbReference>
<dbReference type="Pfam" id="PF20431">
    <property type="entry name" value="E_motif"/>
    <property type="match status" value="1"/>
</dbReference>
<dbReference type="InterPro" id="IPR002885">
    <property type="entry name" value="PPR_rpt"/>
</dbReference>
<feature type="repeat" description="PPR" evidence="2">
    <location>
        <begin position="212"/>
        <end position="246"/>
    </location>
</feature>
<evidence type="ECO:0000256" key="1">
    <source>
        <dbReference type="ARBA" id="ARBA00022737"/>
    </source>
</evidence>
<dbReference type="PANTHER" id="PTHR47926:SF511">
    <property type="entry name" value="PENTATRICOPEPTIDE REPEAT-CONTAINING PROTEIN"/>
    <property type="match status" value="1"/>
</dbReference>
<feature type="repeat" description="PPR" evidence="2">
    <location>
        <begin position="111"/>
        <end position="145"/>
    </location>
</feature>
<proteinExistence type="predicted"/>
<dbReference type="FunFam" id="1.25.40.10:FF:000285">
    <property type="entry name" value="Pentatricopeptide repeat-containing protein, chloroplastic"/>
    <property type="match status" value="1"/>
</dbReference>
<keyword evidence="1" id="KW-0677">Repeat</keyword>
<dbReference type="Pfam" id="PF01535">
    <property type="entry name" value="PPR"/>
    <property type="match status" value="6"/>
</dbReference>
<evidence type="ECO:0000313" key="3">
    <source>
        <dbReference type="EMBL" id="KAJ6792667.1"/>
    </source>
</evidence>
<protein>
    <submittedName>
        <fullName evidence="3">Pentatricopeptide repeat-containing protein, mitochondrial-like</fullName>
    </submittedName>
</protein>
<organism evidence="3 4">
    <name type="scientific">Iris pallida</name>
    <name type="common">Sweet iris</name>
    <dbReference type="NCBI Taxonomy" id="29817"/>
    <lineage>
        <taxon>Eukaryota</taxon>
        <taxon>Viridiplantae</taxon>
        <taxon>Streptophyta</taxon>
        <taxon>Embryophyta</taxon>
        <taxon>Tracheophyta</taxon>
        <taxon>Spermatophyta</taxon>
        <taxon>Magnoliopsida</taxon>
        <taxon>Liliopsida</taxon>
        <taxon>Asparagales</taxon>
        <taxon>Iridaceae</taxon>
        <taxon>Iridoideae</taxon>
        <taxon>Irideae</taxon>
        <taxon>Iris</taxon>
    </lineage>
</organism>
<dbReference type="EMBL" id="JANAVB010043419">
    <property type="protein sequence ID" value="KAJ6792667.1"/>
    <property type="molecule type" value="Genomic_DNA"/>
</dbReference>
<dbReference type="PANTHER" id="PTHR47926">
    <property type="entry name" value="PENTATRICOPEPTIDE REPEAT-CONTAINING PROTEIN"/>
    <property type="match status" value="1"/>
</dbReference>
<dbReference type="GO" id="GO:0003723">
    <property type="term" value="F:RNA binding"/>
    <property type="evidence" value="ECO:0007669"/>
    <property type="project" value="InterPro"/>
</dbReference>
<sequence length="540" mass="58315">MSRQAGRCRQLFQTKLPATFSTSARQLLDETPLRTTNTNPHSWFGFTTALRLIGACAREGEASAGEPLHCLAVKTGLSASPFVGSSLVDLYSRRGLVGAARSVFDDVPARDLVLWNVMASCYSLNGLGVEAFAAFESMRKEGLFGDGFTLSILVSTCSSMGWGSLGKQLHSLATKLVPGSDVVAGSAIVDMYAKCRLVEDARRAFDLMDCRNVVSWNSIVVGYGRHGGGKEAMRLLVRMIRGGRPKPDEVTLASVLSSCADSAAAGEATQVHGFLAKGGYEGFTSVGNALIVAYARSGRIDSACKCFRAVSRPDSVSWNSMVSSFAFHGLAEKAIGAFDGMVAAGLEPDGIAFLGVLSACSHAGLVEQGWRYFASMREDYRIEPSPEHYTCLVDLLGRANRLSEAYDVVRSMPFEPGADVLAAFLGACKVHGDTELAEWAAERLLSVQPEEPPNYKAMANVYATLGRWDDVARLRKLMRDTRVRAIPGCSWIEVGDTVHTFLSTDKSHPRASELYVMLRLLAQVIDGVFSECSFSMEIEA</sequence>
<dbReference type="InterPro" id="IPR046960">
    <property type="entry name" value="PPR_At4g14850-like_plant"/>
</dbReference>
<keyword evidence="4" id="KW-1185">Reference proteome</keyword>
<dbReference type="AlphaFoldDB" id="A0AAX6DLL4"/>
<accession>A0AAX6DLL4</accession>
<dbReference type="PROSITE" id="PS51375">
    <property type="entry name" value="PPR"/>
    <property type="match status" value="3"/>
</dbReference>
<dbReference type="InterPro" id="IPR011990">
    <property type="entry name" value="TPR-like_helical_dom_sf"/>
</dbReference>
<dbReference type="GO" id="GO:0009451">
    <property type="term" value="P:RNA modification"/>
    <property type="evidence" value="ECO:0007669"/>
    <property type="project" value="InterPro"/>
</dbReference>
<dbReference type="Gene3D" id="1.25.40.10">
    <property type="entry name" value="Tetratricopeptide repeat domain"/>
    <property type="match status" value="3"/>
</dbReference>
<evidence type="ECO:0000256" key="2">
    <source>
        <dbReference type="PROSITE-ProRule" id="PRU00708"/>
    </source>
</evidence>
<dbReference type="Proteomes" id="UP001140949">
    <property type="component" value="Unassembled WGS sequence"/>
</dbReference>